<evidence type="ECO:0000313" key="3">
    <source>
        <dbReference type="Proteomes" id="UP000317078"/>
    </source>
</evidence>
<organism evidence="2 3">
    <name type="scientific">Muricoccus nepalensis</name>
    <dbReference type="NCBI Taxonomy" id="1854500"/>
    <lineage>
        <taxon>Bacteria</taxon>
        <taxon>Pseudomonadati</taxon>
        <taxon>Pseudomonadota</taxon>
        <taxon>Alphaproteobacteria</taxon>
        <taxon>Acetobacterales</taxon>
        <taxon>Roseomonadaceae</taxon>
        <taxon>Muricoccus</taxon>
    </lineage>
</organism>
<feature type="transmembrane region" description="Helical" evidence="1">
    <location>
        <begin position="70"/>
        <end position="87"/>
    </location>
</feature>
<reference evidence="2 3" key="1">
    <citation type="journal article" date="2019" name="Environ. Microbiol.">
        <title>Species interactions and distinct microbial communities in high Arctic permafrost affected cryosols are associated with the CH4 and CO2 gas fluxes.</title>
        <authorList>
            <person name="Altshuler I."/>
            <person name="Hamel J."/>
            <person name="Turney S."/>
            <person name="Magnuson E."/>
            <person name="Levesque R."/>
            <person name="Greer C."/>
            <person name="Whyte L.G."/>
        </authorList>
    </citation>
    <scope>NUCLEOTIDE SEQUENCE [LARGE SCALE GENOMIC DNA]</scope>
    <source>
        <strain evidence="2 3">S9.3B</strain>
    </source>
</reference>
<comment type="caution">
    <text evidence="2">The sequence shown here is derived from an EMBL/GenBank/DDBJ whole genome shotgun (WGS) entry which is preliminary data.</text>
</comment>
<evidence type="ECO:0000256" key="1">
    <source>
        <dbReference type="SAM" id="Phobius"/>
    </source>
</evidence>
<protein>
    <submittedName>
        <fullName evidence="2">Uncharacterized protein</fullName>
    </submittedName>
</protein>
<name>A0A502F9D6_9PROT</name>
<proteinExistence type="predicted"/>
<dbReference type="AlphaFoldDB" id="A0A502F9D6"/>
<keyword evidence="3" id="KW-1185">Reference proteome</keyword>
<gene>
    <name evidence="2" type="ORF">EAH89_25655</name>
</gene>
<keyword evidence="1" id="KW-0472">Membrane</keyword>
<keyword evidence="1" id="KW-0812">Transmembrane</keyword>
<dbReference type="EMBL" id="RCZP01000043">
    <property type="protein sequence ID" value="TPG46012.1"/>
    <property type="molecule type" value="Genomic_DNA"/>
</dbReference>
<dbReference type="Proteomes" id="UP000317078">
    <property type="component" value="Unassembled WGS sequence"/>
</dbReference>
<keyword evidence="1" id="KW-1133">Transmembrane helix</keyword>
<accession>A0A502F9D6</accession>
<sequence>MRRYCDDVLKMEADEPLRYGFLMQGRSIDQLNEVIADLKREMGDRAAATMAQVLREKHGITLASIGRTRLALLALGALLLMGVTWEIRSAMPMSTAVGAIPPALATALAATDLKAAWERRLPQPAVNGRSWSLVPLFDEAGAPRPRQ</sequence>
<evidence type="ECO:0000313" key="2">
    <source>
        <dbReference type="EMBL" id="TPG46012.1"/>
    </source>
</evidence>